<protein>
    <submittedName>
        <fullName evidence="2">Uncharacterized protein</fullName>
    </submittedName>
</protein>
<dbReference type="AlphaFoldDB" id="A0A179BNT0"/>
<dbReference type="EMBL" id="LVXZ01000023">
    <property type="protein sequence ID" value="OAP92960.1"/>
    <property type="molecule type" value="Genomic_DNA"/>
</dbReference>
<organism evidence="2 3">
    <name type="scientific">Acidithiobacillus ferrooxidans</name>
    <name type="common">Thiobacillus ferrooxidans</name>
    <dbReference type="NCBI Taxonomy" id="920"/>
    <lineage>
        <taxon>Bacteria</taxon>
        <taxon>Pseudomonadati</taxon>
        <taxon>Pseudomonadota</taxon>
        <taxon>Acidithiobacillia</taxon>
        <taxon>Acidithiobacillales</taxon>
        <taxon>Acidithiobacillaceae</taxon>
        <taxon>Acidithiobacillus</taxon>
    </lineage>
</organism>
<reference evidence="2 3" key="1">
    <citation type="submission" date="2016-04" db="EMBL/GenBank/DDBJ databases">
        <title>Acidithiobacillus ferrooxidans genome sequencing and assembly.</title>
        <authorList>
            <person name="Zhou Z."/>
        </authorList>
    </citation>
    <scope>NUCLEOTIDE SEQUENCE [LARGE SCALE GENOMIC DNA]</scope>
    <source>
        <strain evidence="2 3">BY0502</strain>
    </source>
</reference>
<keyword evidence="3" id="KW-1185">Reference proteome</keyword>
<evidence type="ECO:0000313" key="3">
    <source>
        <dbReference type="Proteomes" id="UP000078302"/>
    </source>
</evidence>
<evidence type="ECO:0000256" key="1">
    <source>
        <dbReference type="SAM" id="MobiDB-lite"/>
    </source>
</evidence>
<gene>
    <name evidence="2" type="ORF">A4H96_02555</name>
</gene>
<dbReference type="RefSeq" id="WP_064218137.1">
    <property type="nucleotide sequence ID" value="NZ_LVXZ01000023.1"/>
</dbReference>
<dbReference type="Proteomes" id="UP000078302">
    <property type="component" value="Unassembled WGS sequence"/>
</dbReference>
<evidence type="ECO:0000313" key="2">
    <source>
        <dbReference type="EMBL" id="OAP92960.1"/>
    </source>
</evidence>
<feature type="region of interest" description="Disordered" evidence="1">
    <location>
        <begin position="1"/>
        <end position="36"/>
    </location>
</feature>
<accession>A0A179BNT0</accession>
<feature type="compositionally biased region" description="Polar residues" evidence="1">
    <location>
        <begin position="1"/>
        <end position="12"/>
    </location>
</feature>
<name>A0A179BNT0_ACIFR</name>
<sequence length="109" mass="12111">MHETTGNNSSATDEGLTQEHQKLAESGTTPVSPLKSRKITSVISGEDYVDYVILCERLDFGNHAKKLSSRDIDDRVIHLALLLLKREVGKIRQKTGNSFVSVSTIEKQQ</sequence>
<proteinExistence type="predicted"/>
<comment type="caution">
    <text evidence="2">The sequence shown here is derived from an EMBL/GenBank/DDBJ whole genome shotgun (WGS) entry which is preliminary data.</text>
</comment>